<evidence type="ECO:0000256" key="1">
    <source>
        <dbReference type="SAM" id="SignalP"/>
    </source>
</evidence>
<feature type="signal peptide" evidence="1">
    <location>
        <begin position="1"/>
        <end position="25"/>
    </location>
</feature>
<organism evidence="2 3">
    <name type="scientific">Mailhella massiliensis</name>
    <dbReference type="NCBI Taxonomy" id="1903261"/>
    <lineage>
        <taxon>Bacteria</taxon>
        <taxon>Pseudomonadati</taxon>
        <taxon>Thermodesulfobacteriota</taxon>
        <taxon>Desulfovibrionia</taxon>
        <taxon>Desulfovibrionales</taxon>
        <taxon>Desulfovibrionaceae</taxon>
        <taxon>Mailhella</taxon>
    </lineage>
</organism>
<dbReference type="EMBL" id="DYZA01000149">
    <property type="protein sequence ID" value="HJD97455.1"/>
    <property type="molecule type" value="Genomic_DNA"/>
</dbReference>
<keyword evidence="1" id="KW-0732">Signal</keyword>
<accession>A0A921AW74</accession>
<name>A0A921AW74_9BACT</name>
<dbReference type="AlphaFoldDB" id="A0A921AW74"/>
<feature type="chain" id="PRO_5037047093" description="ABC-type transport auxiliary lipoprotein component domain-containing protein" evidence="1">
    <location>
        <begin position="26"/>
        <end position="177"/>
    </location>
</feature>
<reference evidence="2" key="2">
    <citation type="submission" date="2021-09" db="EMBL/GenBank/DDBJ databases">
        <authorList>
            <person name="Gilroy R."/>
        </authorList>
    </citation>
    <scope>NUCLEOTIDE SEQUENCE</scope>
    <source>
        <strain evidence="2">ChiGjej2B2-19336</strain>
    </source>
</reference>
<evidence type="ECO:0008006" key="4">
    <source>
        <dbReference type="Google" id="ProtNLM"/>
    </source>
</evidence>
<evidence type="ECO:0000313" key="2">
    <source>
        <dbReference type="EMBL" id="HJD97455.1"/>
    </source>
</evidence>
<sequence>MRKQWGTWKRLTAAAICCLSLVAGGCGYTLDGYSSSSSRAESVLGDGNQTLRIDKVEQVTMYPWVQYYLRGITRDEVNLRRLARWVDSGNADYLLTINMPGFRVRSSISNRVDNTLLSDTVVQLELVVRSGKSGNVVWRSGVISYSDKFETVDESSAIRDGLKEALRRALDRMQQKF</sequence>
<dbReference type="RefSeq" id="WP_304122512.1">
    <property type="nucleotide sequence ID" value="NZ_DYZA01000149.1"/>
</dbReference>
<reference evidence="2" key="1">
    <citation type="journal article" date="2021" name="PeerJ">
        <title>Extensive microbial diversity within the chicken gut microbiome revealed by metagenomics and culture.</title>
        <authorList>
            <person name="Gilroy R."/>
            <person name="Ravi A."/>
            <person name="Getino M."/>
            <person name="Pursley I."/>
            <person name="Horton D.L."/>
            <person name="Alikhan N.F."/>
            <person name="Baker D."/>
            <person name="Gharbi K."/>
            <person name="Hall N."/>
            <person name="Watson M."/>
            <person name="Adriaenssens E.M."/>
            <person name="Foster-Nyarko E."/>
            <person name="Jarju S."/>
            <person name="Secka A."/>
            <person name="Antonio M."/>
            <person name="Oren A."/>
            <person name="Chaudhuri R.R."/>
            <person name="La Ragione R."/>
            <person name="Hildebrand F."/>
            <person name="Pallen M.J."/>
        </authorList>
    </citation>
    <scope>NUCLEOTIDE SEQUENCE</scope>
    <source>
        <strain evidence="2">ChiGjej2B2-19336</strain>
    </source>
</reference>
<proteinExistence type="predicted"/>
<dbReference type="Proteomes" id="UP000698963">
    <property type="component" value="Unassembled WGS sequence"/>
</dbReference>
<protein>
    <recommendedName>
        <fullName evidence="4">ABC-type transport auxiliary lipoprotein component domain-containing protein</fullName>
    </recommendedName>
</protein>
<evidence type="ECO:0000313" key="3">
    <source>
        <dbReference type="Proteomes" id="UP000698963"/>
    </source>
</evidence>
<gene>
    <name evidence="2" type="ORF">K8W16_07400</name>
</gene>
<dbReference type="PROSITE" id="PS51257">
    <property type="entry name" value="PROKAR_LIPOPROTEIN"/>
    <property type="match status" value="1"/>
</dbReference>
<comment type="caution">
    <text evidence="2">The sequence shown here is derived from an EMBL/GenBank/DDBJ whole genome shotgun (WGS) entry which is preliminary data.</text>
</comment>